<keyword evidence="3" id="KW-0315">Glutamine amidotransferase</keyword>
<dbReference type="EMBL" id="JADZGI010000001">
    <property type="protein sequence ID" value="MBH0113582.1"/>
    <property type="molecule type" value="Genomic_DNA"/>
</dbReference>
<sequence>MTKRVLILATNGFEQSELMGPRDALSEAGFEVLVASPEEGEIKGWKHTDWGESVKVDLALDDVRAATFDGLVLPGGQINPDVLRINDTAVELVRAFVDAGKPVAAICHAPWLLIEAGVVEGRTVTGWPSIRTDLANAGAKVVDREVAVDGNLITSRKPDDIPAFAEAMIAALKVPAEAA</sequence>
<evidence type="ECO:0000256" key="1">
    <source>
        <dbReference type="ARBA" id="ARBA00008542"/>
    </source>
</evidence>
<dbReference type="InterPro" id="IPR002818">
    <property type="entry name" value="DJ-1/PfpI"/>
</dbReference>
<dbReference type="Proteomes" id="UP000617634">
    <property type="component" value="Unassembled WGS sequence"/>
</dbReference>
<dbReference type="Pfam" id="PF01965">
    <property type="entry name" value="DJ-1_PfpI"/>
    <property type="match status" value="1"/>
</dbReference>
<dbReference type="PROSITE" id="PS51276">
    <property type="entry name" value="PEPTIDASE_C56_PFPI"/>
    <property type="match status" value="1"/>
</dbReference>
<evidence type="ECO:0000259" key="2">
    <source>
        <dbReference type="Pfam" id="PF01965"/>
    </source>
</evidence>
<dbReference type="InterPro" id="IPR029062">
    <property type="entry name" value="Class_I_gatase-like"/>
</dbReference>
<name>A0A931HD39_9SPHN</name>
<dbReference type="Gene3D" id="3.40.50.880">
    <property type="match status" value="1"/>
</dbReference>
<dbReference type="PANTHER" id="PTHR42733:SF12">
    <property type="entry name" value="PROTEINASE"/>
    <property type="match status" value="1"/>
</dbReference>
<dbReference type="NCBIfam" id="TIGR01382">
    <property type="entry name" value="PfpI"/>
    <property type="match status" value="1"/>
</dbReference>
<evidence type="ECO:0000313" key="4">
    <source>
        <dbReference type="Proteomes" id="UP000617634"/>
    </source>
</evidence>
<proteinExistence type="inferred from homology"/>
<comment type="similarity">
    <text evidence="1">Belongs to the peptidase C56 family.</text>
</comment>
<gene>
    <name evidence="3" type="ORF">I5E68_11535</name>
</gene>
<dbReference type="RefSeq" id="WP_197163853.1">
    <property type="nucleotide sequence ID" value="NZ_JADZGI010000001.1"/>
</dbReference>
<protein>
    <submittedName>
        <fullName evidence="3">Type 1 glutamine amidotransferase</fullName>
    </submittedName>
</protein>
<accession>A0A931HD39</accession>
<dbReference type="SUPFAM" id="SSF52317">
    <property type="entry name" value="Class I glutamine amidotransferase-like"/>
    <property type="match status" value="1"/>
</dbReference>
<comment type="caution">
    <text evidence="3">The sequence shown here is derived from an EMBL/GenBank/DDBJ whole genome shotgun (WGS) entry which is preliminary data.</text>
</comment>
<keyword evidence="4" id="KW-1185">Reference proteome</keyword>
<reference evidence="3" key="1">
    <citation type="submission" date="2020-11" db="EMBL/GenBank/DDBJ databases">
        <title>Novosphingobium aureum sp. nov., a marine bacterium isolated from sediment of a salt flat.</title>
        <authorList>
            <person name="Yoo Y."/>
            <person name="Kim J.-J."/>
        </authorList>
    </citation>
    <scope>NUCLEOTIDE SEQUENCE</scope>
    <source>
        <strain evidence="3">YJ-S2-02</strain>
    </source>
</reference>
<dbReference type="AlphaFoldDB" id="A0A931HD39"/>
<feature type="domain" description="DJ-1/PfpI" evidence="2">
    <location>
        <begin position="3"/>
        <end position="170"/>
    </location>
</feature>
<evidence type="ECO:0000313" key="3">
    <source>
        <dbReference type="EMBL" id="MBH0113582.1"/>
    </source>
</evidence>
<dbReference type="PANTHER" id="PTHR42733">
    <property type="entry name" value="DJ-1 PROTEIN"/>
    <property type="match status" value="1"/>
</dbReference>
<dbReference type="InterPro" id="IPR006286">
    <property type="entry name" value="C56_PfpI-like"/>
</dbReference>
<dbReference type="CDD" id="cd03134">
    <property type="entry name" value="GATase1_PfpI_like"/>
    <property type="match status" value="1"/>
</dbReference>
<organism evidence="3 4">
    <name type="scientific">Novosphingobium aureum</name>
    <dbReference type="NCBI Taxonomy" id="2792964"/>
    <lineage>
        <taxon>Bacteria</taxon>
        <taxon>Pseudomonadati</taxon>
        <taxon>Pseudomonadota</taxon>
        <taxon>Alphaproteobacteria</taxon>
        <taxon>Sphingomonadales</taxon>
        <taxon>Sphingomonadaceae</taxon>
        <taxon>Novosphingobium</taxon>
    </lineage>
</organism>